<dbReference type="PANTHER" id="PTHR42760:SF133">
    <property type="entry name" value="3-OXOACYL-[ACYL-CARRIER-PROTEIN] REDUCTASE"/>
    <property type="match status" value="1"/>
</dbReference>
<dbReference type="Proteomes" id="UP000642070">
    <property type="component" value="Unassembled WGS sequence"/>
</dbReference>
<gene>
    <name evidence="4" type="primary">fabG2</name>
    <name evidence="4" type="ORF">GCM10007977_100860</name>
</gene>
<dbReference type="Gene3D" id="3.40.50.720">
    <property type="entry name" value="NAD(P)-binding Rossmann-like Domain"/>
    <property type="match status" value="1"/>
</dbReference>
<accession>A0A917X5T4</accession>
<dbReference type="PRINTS" id="PR00081">
    <property type="entry name" value="GDHRDH"/>
</dbReference>
<evidence type="ECO:0000313" key="5">
    <source>
        <dbReference type="Proteomes" id="UP000642070"/>
    </source>
</evidence>
<dbReference type="InterPro" id="IPR057326">
    <property type="entry name" value="KR_dom"/>
</dbReference>
<comment type="caution">
    <text evidence="4">The sequence shown here is derived from an EMBL/GenBank/DDBJ whole genome shotgun (WGS) entry which is preliminary data.</text>
</comment>
<dbReference type="GO" id="GO:0016616">
    <property type="term" value="F:oxidoreductase activity, acting on the CH-OH group of donors, NAD or NADP as acceptor"/>
    <property type="evidence" value="ECO:0007669"/>
    <property type="project" value="TreeGrafter"/>
</dbReference>
<dbReference type="RefSeq" id="WP_190257233.1">
    <property type="nucleotide sequence ID" value="NZ_BMPI01000092.1"/>
</dbReference>
<dbReference type="CDD" id="cd05233">
    <property type="entry name" value="SDR_c"/>
    <property type="match status" value="1"/>
</dbReference>
<evidence type="ECO:0000256" key="2">
    <source>
        <dbReference type="ARBA" id="ARBA00023002"/>
    </source>
</evidence>
<dbReference type="EMBL" id="BMPI01000092">
    <property type="protein sequence ID" value="GGM83339.1"/>
    <property type="molecule type" value="Genomic_DNA"/>
</dbReference>
<dbReference type="InterPro" id="IPR020904">
    <property type="entry name" value="Sc_DH/Rdtase_CS"/>
</dbReference>
<dbReference type="PROSITE" id="PS00061">
    <property type="entry name" value="ADH_SHORT"/>
    <property type="match status" value="1"/>
</dbReference>
<keyword evidence="5" id="KW-1185">Reference proteome</keyword>
<dbReference type="InterPro" id="IPR002347">
    <property type="entry name" value="SDR_fam"/>
</dbReference>
<evidence type="ECO:0000259" key="3">
    <source>
        <dbReference type="SMART" id="SM00822"/>
    </source>
</evidence>
<dbReference type="Pfam" id="PF13561">
    <property type="entry name" value="adh_short_C2"/>
    <property type="match status" value="1"/>
</dbReference>
<evidence type="ECO:0000256" key="1">
    <source>
        <dbReference type="ARBA" id="ARBA00006484"/>
    </source>
</evidence>
<proteinExistence type="inferred from homology"/>
<dbReference type="FunFam" id="3.40.50.720:FF:000084">
    <property type="entry name" value="Short-chain dehydrogenase reductase"/>
    <property type="match status" value="1"/>
</dbReference>
<dbReference type="SMART" id="SM00822">
    <property type="entry name" value="PKS_KR"/>
    <property type="match status" value="1"/>
</dbReference>
<evidence type="ECO:0000313" key="4">
    <source>
        <dbReference type="EMBL" id="GGM83339.1"/>
    </source>
</evidence>
<reference evidence="4" key="1">
    <citation type="journal article" date="2014" name="Int. J. Syst. Evol. Microbiol.">
        <title>Complete genome sequence of Corynebacterium casei LMG S-19264T (=DSM 44701T), isolated from a smear-ripened cheese.</title>
        <authorList>
            <consortium name="US DOE Joint Genome Institute (JGI-PGF)"/>
            <person name="Walter F."/>
            <person name="Albersmeier A."/>
            <person name="Kalinowski J."/>
            <person name="Ruckert C."/>
        </authorList>
    </citation>
    <scope>NUCLEOTIDE SEQUENCE</scope>
    <source>
        <strain evidence="4">JCM 19831</strain>
    </source>
</reference>
<dbReference type="SUPFAM" id="SSF51735">
    <property type="entry name" value="NAD(P)-binding Rossmann-fold domains"/>
    <property type="match status" value="1"/>
</dbReference>
<comment type="similarity">
    <text evidence="1">Belongs to the short-chain dehydrogenases/reductases (SDR) family.</text>
</comment>
<dbReference type="InterPro" id="IPR036291">
    <property type="entry name" value="NAD(P)-bd_dom_sf"/>
</dbReference>
<reference evidence="4" key="2">
    <citation type="submission" date="2020-09" db="EMBL/GenBank/DDBJ databases">
        <authorList>
            <person name="Sun Q."/>
            <person name="Ohkuma M."/>
        </authorList>
    </citation>
    <scope>NUCLEOTIDE SEQUENCE</scope>
    <source>
        <strain evidence="4">JCM 19831</strain>
    </source>
</reference>
<protein>
    <submittedName>
        <fullName evidence="4">3-oxoacyl-ACP reductase</fullName>
    </submittedName>
</protein>
<keyword evidence="2" id="KW-0560">Oxidoreductase</keyword>
<dbReference type="AlphaFoldDB" id="A0A917X5T4"/>
<dbReference type="PANTHER" id="PTHR42760">
    <property type="entry name" value="SHORT-CHAIN DEHYDROGENASES/REDUCTASES FAMILY MEMBER"/>
    <property type="match status" value="1"/>
</dbReference>
<dbReference type="PRINTS" id="PR00080">
    <property type="entry name" value="SDRFAMILY"/>
</dbReference>
<name>A0A917X5T4_9ACTN</name>
<feature type="domain" description="Ketoreductase" evidence="3">
    <location>
        <begin position="8"/>
        <end position="225"/>
    </location>
</feature>
<sequence length="257" mass="27013">MRVDVRGKVIVVTGAARGLGAALAEALVREGARVAVLTRSRDRSEQIAHDIAARHPGQTPPMPVVADVADEAEVMAAARVVDERWNRVDALINNAAWIPPHRGVLETSVADLRRVLDSNFVGCVLTTKHFAPLMIRGGGGRIVYLSSIIGLQANAGQSAYGASKAAVNLLNEVVHRELGDQGIRTVALAPGLTDTPGMRASLTADRIAAVAATHPGGRLGQPEDIIATVTFLCSDEARHLSGVFVPMRPSALAVPRG</sequence>
<organism evidence="4 5">
    <name type="scientific">Dactylosporangium sucinum</name>
    <dbReference type="NCBI Taxonomy" id="1424081"/>
    <lineage>
        <taxon>Bacteria</taxon>
        <taxon>Bacillati</taxon>
        <taxon>Actinomycetota</taxon>
        <taxon>Actinomycetes</taxon>
        <taxon>Micromonosporales</taxon>
        <taxon>Micromonosporaceae</taxon>
        <taxon>Dactylosporangium</taxon>
    </lineage>
</organism>